<evidence type="ECO:0000256" key="1">
    <source>
        <dbReference type="SAM" id="MobiDB-lite"/>
    </source>
</evidence>
<sequence>MKEVNPETSFLLHGGEGSRLEKTDSLDSKHDNLSIKSRVRALGSVNRNSEIMSKSDPRGRKLGRNSSHDQ</sequence>
<proteinExistence type="predicted"/>
<feature type="region of interest" description="Disordered" evidence="1">
    <location>
        <begin position="1"/>
        <end position="70"/>
    </location>
</feature>
<feature type="compositionally biased region" description="Basic and acidic residues" evidence="1">
    <location>
        <begin position="16"/>
        <end position="33"/>
    </location>
</feature>
<evidence type="ECO:0000313" key="2">
    <source>
        <dbReference type="EMBL" id="KAK8508652.1"/>
    </source>
</evidence>
<dbReference type="Proteomes" id="UP001472677">
    <property type="component" value="Unassembled WGS sequence"/>
</dbReference>
<name>A0ABR2BNC1_9ROSI</name>
<reference evidence="2 3" key="1">
    <citation type="journal article" date="2024" name="G3 (Bethesda)">
        <title>Genome assembly of Hibiscus sabdariffa L. provides insights into metabolisms of medicinal natural products.</title>
        <authorList>
            <person name="Kim T."/>
        </authorList>
    </citation>
    <scope>NUCLEOTIDE SEQUENCE [LARGE SCALE GENOMIC DNA]</scope>
    <source>
        <strain evidence="2">TK-2024</strain>
        <tissue evidence="2">Old leaves</tissue>
    </source>
</reference>
<keyword evidence="3" id="KW-1185">Reference proteome</keyword>
<comment type="caution">
    <text evidence="2">The sequence shown here is derived from an EMBL/GenBank/DDBJ whole genome shotgun (WGS) entry which is preliminary data.</text>
</comment>
<gene>
    <name evidence="2" type="ORF">V6N12_032649</name>
</gene>
<organism evidence="2 3">
    <name type="scientific">Hibiscus sabdariffa</name>
    <name type="common">roselle</name>
    <dbReference type="NCBI Taxonomy" id="183260"/>
    <lineage>
        <taxon>Eukaryota</taxon>
        <taxon>Viridiplantae</taxon>
        <taxon>Streptophyta</taxon>
        <taxon>Embryophyta</taxon>
        <taxon>Tracheophyta</taxon>
        <taxon>Spermatophyta</taxon>
        <taxon>Magnoliopsida</taxon>
        <taxon>eudicotyledons</taxon>
        <taxon>Gunneridae</taxon>
        <taxon>Pentapetalae</taxon>
        <taxon>rosids</taxon>
        <taxon>malvids</taxon>
        <taxon>Malvales</taxon>
        <taxon>Malvaceae</taxon>
        <taxon>Malvoideae</taxon>
        <taxon>Hibiscus</taxon>
    </lineage>
</organism>
<evidence type="ECO:0000313" key="3">
    <source>
        <dbReference type="Proteomes" id="UP001472677"/>
    </source>
</evidence>
<dbReference type="EMBL" id="JBBPBM010000098">
    <property type="protein sequence ID" value="KAK8508652.1"/>
    <property type="molecule type" value="Genomic_DNA"/>
</dbReference>
<protein>
    <submittedName>
        <fullName evidence="2">Uncharacterized protein</fullName>
    </submittedName>
</protein>
<accession>A0ABR2BNC1</accession>